<dbReference type="Gene3D" id="2.120.10.80">
    <property type="entry name" value="Kelch-type beta propeller"/>
    <property type="match status" value="1"/>
</dbReference>
<evidence type="ECO:0000256" key="7">
    <source>
        <dbReference type="ARBA" id="ARBA00023053"/>
    </source>
</evidence>
<feature type="signal peptide" evidence="12">
    <location>
        <begin position="1"/>
        <end position="22"/>
    </location>
</feature>
<keyword evidence="7" id="KW-0915">Sodium</keyword>
<dbReference type="InterPro" id="IPR038377">
    <property type="entry name" value="Na/Glc_symporter_sf"/>
</dbReference>
<feature type="transmembrane region" description="Helical" evidence="11">
    <location>
        <begin position="841"/>
        <end position="863"/>
    </location>
</feature>
<feature type="transmembrane region" description="Helical" evidence="11">
    <location>
        <begin position="533"/>
        <end position="555"/>
    </location>
</feature>
<evidence type="ECO:0000256" key="4">
    <source>
        <dbReference type="ARBA" id="ARBA00022475"/>
    </source>
</evidence>
<feature type="transmembrane region" description="Helical" evidence="11">
    <location>
        <begin position="818"/>
        <end position="835"/>
    </location>
</feature>
<sequence>MRKISHFPITALLLLLALVSTGQEIQKVGMEPLPALPATANDSVSFGYAGMMGGAHNGAILAAGGANFPNGLPWQDGEKVYSNAIYVLDDGQWSVSNQILPAPLAYGGSASIPEGILVVGGENGTATSKEVLLLEYDPVLKNVQITKFPPLPEPLAYTKAVVEEGYVYVAGGKNSDKSVNSFYRMRFDNPENWEKLEDFPGAPRALHSIAVQETENSRNLFVIGGRNQTAGQKSETLTNYLSYDLKDGIWIDEGDITIDGEPRVLMGASAESIGSMGIMVYGGSDEVLFDQLEDFEIQLGREKNDSKISKLTQERDALLKDHPGFSQEILGYNSITKTWYVYDTLTEPIPVTALSFKKNDDFVIVSGEVSPGIRTPEVQKYAIADAVKPFGVINYTVLTLYLMISLLIGVYFARKQKSTEDYFVGGGRIPWWASGLSVFGTLLSAITFMAIPAKAFITDWSFFFLNITAILITPVIAFIFIPFFNKLKIRTAYEYLENRFNYTARAFGSLSFILFQLGRIGIVLLLPSLAISIVTGIPVETSIMIMGVLCIFYTTFGGIEAVIWTDVLQVIVLLGGSILAVVWIVVHTETTFGEMITYASERDKFNIANMDFNFTESTFWVVFIGGLASAMVTQGTDQTIVQRYLTSSSIKDAQKTLYTNAVLTLPATIIFFGIGTLLFIFYTEMPNALSPAIANNDSIFPWYIVRELPVGVSGLLVAGIFSAAMSSISSSLNSVSTAYCNDFHTHFRPKTQDKKLLLIARIVTILTGIAGILLALWMANSNIKSLWDQFYRYLGLFTGGLGGMFLLGMLTKKANAKGTLMGLVGSAILIWYISVFTEISFLMYAFFGVASCFAFGYVFSIVYKDKS</sequence>
<feature type="transmembrane region" description="Helical" evidence="11">
    <location>
        <begin position="657"/>
        <end position="682"/>
    </location>
</feature>
<evidence type="ECO:0000256" key="3">
    <source>
        <dbReference type="ARBA" id="ARBA00022448"/>
    </source>
</evidence>
<dbReference type="GO" id="GO:0005886">
    <property type="term" value="C:plasma membrane"/>
    <property type="evidence" value="ECO:0007669"/>
    <property type="project" value="UniProtKB-SubCell"/>
</dbReference>
<dbReference type="Pfam" id="PF24996">
    <property type="entry name" value="NANM"/>
    <property type="match status" value="2"/>
</dbReference>
<name>A0A831VTE2_9FLAO</name>
<dbReference type="GO" id="GO:0015293">
    <property type="term" value="F:symporter activity"/>
    <property type="evidence" value="ECO:0007669"/>
    <property type="project" value="TreeGrafter"/>
</dbReference>
<evidence type="ECO:0000313" key="13">
    <source>
        <dbReference type="EMBL" id="HEA23147.1"/>
    </source>
</evidence>
<feature type="transmembrane region" description="Helical" evidence="11">
    <location>
        <begin position="756"/>
        <end position="778"/>
    </location>
</feature>
<feature type="transmembrane region" description="Helical" evidence="11">
    <location>
        <begin position="618"/>
        <end position="636"/>
    </location>
</feature>
<dbReference type="EMBL" id="DRGL01000074">
    <property type="protein sequence ID" value="HEA23147.1"/>
    <property type="molecule type" value="Genomic_DNA"/>
</dbReference>
<dbReference type="GO" id="GO:0006814">
    <property type="term" value="P:sodium ion transport"/>
    <property type="evidence" value="ECO:0007669"/>
    <property type="project" value="UniProtKB-KW"/>
</dbReference>
<evidence type="ECO:0000256" key="5">
    <source>
        <dbReference type="ARBA" id="ARBA00022692"/>
    </source>
</evidence>
<dbReference type="InterPro" id="IPR056734">
    <property type="entry name" value="NANM"/>
</dbReference>
<keyword evidence="10" id="KW-0739">Sodium transport</keyword>
<dbReference type="CDD" id="cd11495">
    <property type="entry name" value="SLC5sbd_NIS-like_u3"/>
    <property type="match status" value="1"/>
</dbReference>
<dbReference type="Gene3D" id="1.20.1730.10">
    <property type="entry name" value="Sodium/glucose cotransporter"/>
    <property type="match status" value="1"/>
</dbReference>
<evidence type="ECO:0000256" key="9">
    <source>
        <dbReference type="ARBA" id="ARBA00023136"/>
    </source>
</evidence>
<evidence type="ECO:0000256" key="12">
    <source>
        <dbReference type="SAM" id="SignalP"/>
    </source>
</evidence>
<dbReference type="AlphaFoldDB" id="A0A831VTE2"/>
<evidence type="ECO:0000256" key="8">
    <source>
        <dbReference type="ARBA" id="ARBA00023065"/>
    </source>
</evidence>
<feature type="transmembrane region" description="Helical" evidence="11">
    <location>
        <begin position="702"/>
        <end position="724"/>
    </location>
</feature>
<keyword evidence="6 11" id="KW-1133">Transmembrane helix</keyword>
<feature type="transmembrane region" description="Helical" evidence="11">
    <location>
        <begin position="790"/>
        <end position="811"/>
    </location>
</feature>
<accession>A0A831VTE2</accession>
<feature type="transmembrane region" description="Helical" evidence="11">
    <location>
        <begin position="392"/>
        <end position="413"/>
    </location>
</feature>
<keyword evidence="9 11" id="KW-0472">Membrane</keyword>
<feature type="chain" id="PRO_5032958418" evidence="12">
    <location>
        <begin position="23"/>
        <end position="867"/>
    </location>
</feature>
<keyword evidence="3" id="KW-0813">Transport</keyword>
<comment type="subcellular location">
    <subcellularLocation>
        <location evidence="1">Cell membrane</location>
        <topology evidence="1">Multi-pass membrane protein</topology>
    </subcellularLocation>
</comment>
<dbReference type="Proteomes" id="UP000886191">
    <property type="component" value="Unassembled WGS sequence"/>
</dbReference>
<keyword evidence="5 11" id="KW-0812">Transmembrane</keyword>
<gene>
    <name evidence="13" type="ORF">ENH87_19850</name>
</gene>
<keyword evidence="4" id="KW-1003">Cell membrane</keyword>
<organism evidence="13">
    <name type="scientific">Pricia antarctica</name>
    <dbReference type="NCBI Taxonomy" id="641691"/>
    <lineage>
        <taxon>Bacteria</taxon>
        <taxon>Pseudomonadati</taxon>
        <taxon>Bacteroidota</taxon>
        <taxon>Flavobacteriia</taxon>
        <taxon>Flavobacteriales</taxon>
        <taxon>Flavobacteriaceae</taxon>
        <taxon>Pricia</taxon>
    </lineage>
</organism>
<keyword evidence="8" id="KW-0406">Ion transport</keyword>
<dbReference type="InterPro" id="IPR015915">
    <property type="entry name" value="Kelch-typ_b-propeller"/>
</dbReference>
<dbReference type="NCBIfam" id="TIGR00813">
    <property type="entry name" value="sss"/>
    <property type="match status" value="1"/>
</dbReference>
<feature type="transmembrane region" description="Helical" evidence="11">
    <location>
        <begin position="429"/>
        <end position="451"/>
    </location>
</feature>
<evidence type="ECO:0000256" key="6">
    <source>
        <dbReference type="ARBA" id="ARBA00022989"/>
    </source>
</evidence>
<protein>
    <submittedName>
        <fullName evidence="13">Sodium transporter</fullName>
    </submittedName>
</protein>
<reference evidence="13" key="1">
    <citation type="journal article" date="2020" name="mSystems">
        <title>Genome- and Community-Level Interaction Insights into Carbon Utilization and Element Cycling Functions of Hydrothermarchaeota in Hydrothermal Sediment.</title>
        <authorList>
            <person name="Zhou Z."/>
            <person name="Liu Y."/>
            <person name="Xu W."/>
            <person name="Pan J."/>
            <person name="Luo Z.H."/>
            <person name="Li M."/>
        </authorList>
    </citation>
    <scope>NUCLEOTIDE SEQUENCE [LARGE SCALE GENOMIC DNA]</scope>
    <source>
        <strain evidence="13">HyVt-345</strain>
    </source>
</reference>
<dbReference type="PANTHER" id="PTHR42985">
    <property type="entry name" value="SODIUM-COUPLED MONOCARBOXYLATE TRANSPORTER"/>
    <property type="match status" value="1"/>
</dbReference>
<dbReference type="InterPro" id="IPR001734">
    <property type="entry name" value="Na/solute_symporter"/>
</dbReference>
<dbReference type="SUPFAM" id="SSF117281">
    <property type="entry name" value="Kelch motif"/>
    <property type="match status" value="1"/>
</dbReference>
<keyword evidence="12" id="KW-0732">Signal</keyword>
<comment type="caution">
    <text evidence="13">The sequence shown here is derived from an EMBL/GenBank/DDBJ whole genome shotgun (WGS) entry which is preliminary data.</text>
</comment>
<feature type="transmembrane region" description="Helical" evidence="11">
    <location>
        <begin position="506"/>
        <end position="527"/>
    </location>
</feature>
<dbReference type="PROSITE" id="PS50283">
    <property type="entry name" value="NA_SOLUT_SYMP_3"/>
    <property type="match status" value="1"/>
</dbReference>
<dbReference type="InterPro" id="IPR051163">
    <property type="entry name" value="Sodium:Solute_Symporter_SSF"/>
</dbReference>
<feature type="transmembrane region" description="Helical" evidence="11">
    <location>
        <begin position="463"/>
        <end position="485"/>
    </location>
</feature>
<comment type="similarity">
    <text evidence="2">Belongs to the sodium:solute symporter (SSF) (TC 2.A.21) family.</text>
</comment>
<evidence type="ECO:0000256" key="1">
    <source>
        <dbReference type="ARBA" id="ARBA00004651"/>
    </source>
</evidence>
<proteinExistence type="inferred from homology"/>
<evidence type="ECO:0000256" key="10">
    <source>
        <dbReference type="ARBA" id="ARBA00023201"/>
    </source>
</evidence>
<evidence type="ECO:0000256" key="2">
    <source>
        <dbReference type="ARBA" id="ARBA00006434"/>
    </source>
</evidence>
<feature type="transmembrane region" description="Helical" evidence="11">
    <location>
        <begin position="567"/>
        <end position="586"/>
    </location>
</feature>
<evidence type="ECO:0000256" key="11">
    <source>
        <dbReference type="SAM" id="Phobius"/>
    </source>
</evidence>
<dbReference type="PANTHER" id="PTHR42985:SF40">
    <property type="entry name" value="LD47995P-RELATED"/>
    <property type="match status" value="1"/>
</dbReference>
<dbReference type="Pfam" id="PF00474">
    <property type="entry name" value="SSF"/>
    <property type="match status" value="1"/>
</dbReference>